<dbReference type="PANTHER" id="PTHR31105:SF58">
    <property type="entry name" value="G-LIKE PROTEIN, PUTATIVE (DUF3133)-RELATED"/>
    <property type="match status" value="1"/>
</dbReference>
<sequence>MPHEGPSNGFSKFSFGYGEPWRSHKDSDGANRIQYLEQDRAELLRKLDELKDQLSRSCDVVNDPKEKAPLDGRMIPPDPYGGSGSWFPDGSSGLNRSSMQFFGPNKNVSGPYFNHPPDPFAYTNGHDVAMHTFHPPVHELNHIPGYGDRFGSQMHRRLPPRLPQQFLQPPLRPYISGHYVDTNPDSFDPYTHHASRHQPSCSCFHCYENKRRTSAPVPLTAFGNSRFPDVPSNPMLYHP</sequence>
<accession>A0AAD7PDX6</accession>
<evidence type="ECO:0000256" key="1">
    <source>
        <dbReference type="SAM" id="MobiDB-lite"/>
    </source>
</evidence>
<dbReference type="GO" id="GO:1900150">
    <property type="term" value="P:regulation of defense response to fungus"/>
    <property type="evidence" value="ECO:0007669"/>
    <property type="project" value="InterPro"/>
</dbReference>
<dbReference type="KEGG" id="qsa:O6P43_027347"/>
<name>A0AAD7PDX6_QUISA</name>
<dbReference type="EMBL" id="JARAOO010000011">
    <property type="protein sequence ID" value="KAJ7951271.1"/>
    <property type="molecule type" value="Genomic_DNA"/>
</dbReference>
<proteinExistence type="predicted"/>
<dbReference type="Proteomes" id="UP001163823">
    <property type="component" value="Chromosome 11"/>
</dbReference>
<protein>
    <submittedName>
        <fullName evidence="2">Extra-large G-like protein</fullName>
    </submittedName>
</protein>
<dbReference type="AlphaFoldDB" id="A0AAD7PDX6"/>
<dbReference type="PANTHER" id="PTHR31105">
    <property type="entry name" value="EXTRA-LARGE G-PROTEIN-LIKE"/>
    <property type="match status" value="1"/>
</dbReference>
<organism evidence="2 3">
    <name type="scientific">Quillaja saponaria</name>
    <name type="common">Soap bark tree</name>
    <dbReference type="NCBI Taxonomy" id="32244"/>
    <lineage>
        <taxon>Eukaryota</taxon>
        <taxon>Viridiplantae</taxon>
        <taxon>Streptophyta</taxon>
        <taxon>Embryophyta</taxon>
        <taxon>Tracheophyta</taxon>
        <taxon>Spermatophyta</taxon>
        <taxon>Magnoliopsida</taxon>
        <taxon>eudicotyledons</taxon>
        <taxon>Gunneridae</taxon>
        <taxon>Pentapetalae</taxon>
        <taxon>rosids</taxon>
        <taxon>fabids</taxon>
        <taxon>Fabales</taxon>
        <taxon>Quillajaceae</taxon>
        <taxon>Quillaja</taxon>
    </lineage>
</organism>
<dbReference type="EMBL" id="JARAOO010000011">
    <property type="protein sequence ID" value="KAJ7951270.1"/>
    <property type="molecule type" value="Genomic_DNA"/>
</dbReference>
<evidence type="ECO:0000313" key="3">
    <source>
        <dbReference type="Proteomes" id="UP001163823"/>
    </source>
</evidence>
<evidence type="ECO:0000313" key="2">
    <source>
        <dbReference type="EMBL" id="KAJ7951270.1"/>
    </source>
</evidence>
<reference evidence="2" key="1">
    <citation type="journal article" date="2023" name="Science">
        <title>Elucidation of the pathway for biosynthesis of saponin adjuvants from the soapbark tree.</title>
        <authorList>
            <person name="Reed J."/>
            <person name="Orme A."/>
            <person name="El-Demerdash A."/>
            <person name="Owen C."/>
            <person name="Martin L.B.B."/>
            <person name="Misra R.C."/>
            <person name="Kikuchi S."/>
            <person name="Rejzek M."/>
            <person name="Martin A.C."/>
            <person name="Harkess A."/>
            <person name="Leebens-Mack J."/>
            <person name="Louveau T."/>
            <person name="Stephenson M.J."/>
            <person name="Osbourn A."/>
        </authorList>
    </citation>
    <scope>NUCLEOTIDE SEQUENCE</scope>
    <source>
        <strain evidence="2">S10</strain>
    </source>
</reference>
<feature type="region of interest" description="Disordered" evidence="1">
    <location>
        <begin position="58"/>
        <end position="78"/>
    </location>
</feature>
<dbReference type="InterPro" id="IPR040244">
    <property type="entry name" value="EDR4-like"/>
</dbReference>
<gene>
    <name evidence="2" type="ORF">O6P43_027347</name>
</gene>
<comment type="caution">
    <text evidence="2">The sequence shown here is derived from an EMBL/GenBank/DDBJ whole genome shotgun (WGS) entry which is preliminary data.</text>
</comment>
<keyword evidence="3" id="KW-1185">Reference proteome</keyword>